<feature type="domain" description="F-box" evidence="1">
    <location>
        <begin position="8"/>
        <end position="40"/>
    </location>
</feature>
<dbReference type="SUPFAM" id="SSF52047">
    <property type="entry name" value="RNI-like"/>
    <property type="match status" value="1"/>
</dbReference>
<accession>T1K890</accession>
<proteinExistence type="predicted"/>
<dbReference type="AlphaFoldDB" id="T1K890"/>
<organism evidence="2 3">
    <name type="scientific">Tetranychus urticae</name>
    <name type="common">Two-spotted spider mite</name>
    <dbReference type="NCBI Taxonomy" id="32264"/>
    <lineage>
        <taxon>Eukaryota</taxon>
        <taxon>Metazoa</taxon>
        <taxon>Ecdysozoa</taxon>
        <taxon>Arthropoda</taxon>
        <taxon>Chelicerata</taxon>
        <taxon>Arachnida</taxon>
        <taxon>Acari</taxon>
        <taxon>Acariformes</taxon>
        <taxon>Trombidiformes</taxon>
        <taxon>Prostigmata</taxon>
        <taxon>Eleutherengona</taxon>
        <taxon>Raphignathae</taxon>
        <taxon>Tetranychoidea</taxon>
        <taxon>Tetranychidae</taxon>
        <taxon>Tetranychus</taxon>
    </lineage>
</organism>
<dbReference type="GO" id="GO:0031146">
    <property type="term" value="P:SCF-dependent proteasomal ubiquitin-dependent protein catabolic process"/>
    <property type="evidence" value="ECO:0007669"/>
    <property type="project" value="TreeGrafter"/>
</dbReference>
<dbReference type="InterPro" id="IPR001810">
    <property type="entry name" value="F-box_dom"/>
</dbReference>
<dbReference type="SUPFAM" id="SSF81383">
    <property type="entry name" value="F-box domain"/>
    <property type="match status" value="1"/>
</dbReference>
<evidence type="ECO:0000313" key="2">
    <source>
        <dbReference type="EnsemblMetazoa" id="tetur07g00460.1"/>
    </source>
</evidence>
<dbReference type="Proteomes" id="UP000015104">
    <property type="component" value="Unassembled WGS sequence"/>
</dbReference>
<evidence type="ECO:0000313" key="3">
    <source>
        <dbReference type="Proteomes" id="UP000015104"/>
    </source>
</evidence>
<dbReference type="InterPro" id="IPR032675">
    <property type="entry name" value="LRR_dom_sf"/>
</dbReference>
<dbReference type="Pfam" id="PF00646">
    <property type="entry name" value="F-box"/>
    <property type="match status" value="1"/>
</dbReference>
<sequence length="486" mass="56566">MTSLQDNEDVIVEIIKFLNIQEKLKFRAVCRKWYHLIERNLSRTRVLANIDTKNLGYRNSACSDPRHQISRLNTIEYPWRHDSEKFSLLLSNVLNHFYQLTALYLHDFKISTNQVSQLADFPFCGTTLSHLSLTACDLGLVSRREWSYLCSKVSPQLVHLTLYQNKNMSRDKLFIVKRYCTSLIEINYDLFKADSCLDTMIPDNLNKLHVHISDVPITRLKHMFVDALKHQINLTHLRLPCISMYYCHLEAICATLRQLVCLEVPLVKDYLDHEPDCGIVIGDLPLLECFTLLSFHFDVTDQDPPNIDKMITKISQRRGRRLRSLKIGQYSITRDTFIEITSNCLNLQEFHYFLDDRCGYWGHRNLFLINGFLDDDVGKLLASLESLRVLNISYSVISDHQIASIIESCHNLRRLHLNQCKFAGLRCLEAFIDSARKAPNEAFYLILGHLNEIMSCFNINRHKLQLPANLNCDCFHQECDIDVVYD</sequence>
<dbReference type="Gene3D" id="1.20.1280.50">
    <property type="match status" value="1"/>
</dbReference>
<protein>
    <recommendedName>
        <fullName evidence="1">F-box domain-containing protein</fullName>
    </recommendedName>
</protein>
<keyword evidence="3" id="KW-1185">Reference proteome</keyword>
<dbReference type="GO" id="GO:0019005">
    <property type="term" value="C:SCF ubiquitin ligase complex"/>
    <property type="evidence" value="ECO:0007669"/>
    <property type="project" value="TreeGrafter"/>
</dbReference>
<dbReference type="PANTHER" id="PTHR13318:SF247">
    <property type="entry name" value="GH16156P"/>
    <property type="match status" value="1"/>
</dbReference>
<dbReference type="HOGENOM" id="CLU_561810_0_0_1"/>
<dbReference type="InterPro" id="IPR036047">
    <property type="entry name" value="F-box-like_dom_sf"/>
</dbReference>
<dbReference type="EnsemblMetazoa" id="tetur07g00460.1">
    <property type="protein sequence ID" value="tetur07g00460.1"/>
    <property type="gene ID" value="tetur07g00460"/>
</dbReference>
<dbReference type="EMBL" id="CAEY01001871">
    <property type="status" value="NOT_ANNOTATED_CDS"/>
    <property type="molecule type" value="Genomic_DNA"/>
</dbReference>
<reference evidence="2" key="2">
    <citation type="submission" date="2015-06" db="UniProtKB">
        <authorList>
            <consortium name="EnsemblMetazoa"/>
        </authorList>
    </citation>
    <scope>IDENTIFICATION</scope>
</reference>
<dbReference type="PANTHER" id="PTHR13318">
    <property type="entry name" value="PARTNER OF PAIRED, ISOFORM B-RELATED"/>
    <property type="match status" value="1"/>
</dbReference>
<name>T1K890_TETUR</name>
<evidence type="ECO:0000259" key="1">
    <source>
        <dbReference type="Pfam" id="PF00646"/>
    </source>
</evidence>
<reference evidence="3" key="1">
    <citation type="submission" date="2011-08" db="EMBL/GenBank/DDBJ databases">
        <authorList>
            <person name="Rombauts S."/>
        </authorList>
    </citation>
    <scope>NUCLEOTIDE SEQUENCE</scope>
    <source>
        <strain evidence="3">London</strain>
    </source>
</reference>
<dbReference type="Gene3D" id="3.80.10.10">
    <property type="entry name" value="Ribonuclease Inhibitor"/>
    <property type="match status" value="1"/>
</dbReference>